<dbReference type="GO" id="GO:0022857">
    <property type="term" value="F:transmembrane transporter activity"/>
    <property type="evidence" value="ECO:0007669"/>
    <property type="project" value="InterPro"/>
</dbReference>
<dbReference type="InterPro" id="IPR020846">
    <property type="entry name" value="MFS_dom"/>
</dbReference>
<feature type="transmembrane region" description="Helical" evidence="6">
    <location>
        <begin position="59"/>
        <end position="79"/>
    </location>
</feature>
<evidence type="ECO:0000256" key="5">
    <source>
        <dbReference type="ARBA" id="ARBA00023136"/>
    </source>
</evidence>
<feature type="transmembrane region" description="Helical" evidence="6">
    <location>
        <begin position="289"/>
        <end position="307"/>
    </location>
</feature>
<feature type="transmembrane region" description="Helical" evidence="6">
    <location>
        <begin position="347"/>
        <end position="371"/>
    </location>
</feature>
<dbReference type="PROSITE" id="PS50006">
    <property type="entry name" value="FHA_DOMAIN"/>
    <property type="match status" value="1"/>
</dbReference>
<dbReference type="SUPFAM" id="SSF103473">
    <property type="entry name" value="MFS general substrate transporter"/>
    <property type="match status" value="1"/>
</dbReference>
<dbReference type="Pfam" id="PF00498">
    <property type="entry name" value="FHA"/>
    <property type="match status" value="1"/>
</dbReference>
<evidence type="ECO:0000256" key="6">
    <source>
        <dbReference type="SAM" id="Phobius"/>
    </source>
</evidence>
<evidence type="ECO:0000256" key="2">
    <source>
        <dbReference type="ARBA" id="ARBA00022475"/>
    </source>
</evidence>
<feature type="domain" description="Major facilitator superfamily (MFS) profile" evidence="8">
    <location>
        <begin position="21"/>
        <end position="401"/>
    </location>
</feature>
<reference evidence="9" key="1">
    <citation type="submission" date="2020-09" db="EMBL/GenBank/DDBJ databases">
        <title>Iningainema tapete sp. nov. (Scytonemataceae, Cyanobacteria) from greenhouses in central Florida (USA) produces two types of nodularin with biosynthetic potential for microcystin-LR and anabaenopeptins.</title>
        <authorList>
            <person name="Berthold D.E."/>
            <person name="Lefler F.W."/>
            <person name="Huang I.-S."/>
            <person name="Abdulla H."/>
            <person name="Zimba P.V."/>
            <person name="Laughinghouse H.D. IV."/>
        </authorList>
    </citation>
    <scope>NUCLEOTIDE SEQUENCE</scope>
    <source>
        <strain evidence="9">BLCCT55</strain>
    </source>
</reference>
<dbReference type="CDD" id="cd00060">
    <property type="entry name" value="FHA"/>
    <property type="match status" value="1"/>
</dbReference>
<dbReference type="PANTHER" id="PTHR43124">
    <property type="entry name" value="PURINE EFFLUX PUMP PBUE"/>
    <property type="match status" value="1"/>
</dbReference>
<dbReference type="AlphaFoldDB" id="A0A8J7C7M1"/>
<protein>
    <submittedName>
        <fullName evidence="9">MFS transporter</fullName>
    </submittedName>
</protein>
<keyword evidence="5 6" id="KW-0472">Membrane</keyword>
<evidence type="ECO:0000256" key="3">
    <source>
        <dbReference type="ARBA" id="ARBA00022692"/>
    </source>
</evidence>
<dbReference type="InterPro" id="IPR000253">
    <property type="entry name" value="FHA_dom"/>
</dbReference>
<evidence type="ECO:0000313" key="9">
    <source>
        <dbReference type="EMBL" id="MBD2775814.1"/>
    </source>
</evidence>
<keyword evidence="4 6" id="KW-1133">Transmembrane helix</keyword>
<feature type="transmembrane region" description="Helical" evidence="6">
    <location>
        <begin position="223"/>
        <end position="246"/>
    </location>
</feature>
<feature type="transmembrane region" description="Helical" evidence="6">
    <location>
        <begin position="313"/>
        <end position="335"/>
    </location>
</feature>
<feature type="transmembrane region" description="Helical" evidence="6">
    <location>
        <begin position="91"/>
        <end position="110"/>
    </location>
</feature>
<dbReference type="InterPro" id="IPR008984">
    <property type="entry name" value="SMAD_FHA_dom_sf"/>
</dbReference>
<dbReference type="RefSeq" id="WP_190834753.1">
    <property type="nucleotide sequence ID" value="NZ_CAWPPI010000086.1"/>
</dbReference>
<dbReference type="Gene3D" id="1.20.1250.20">
    <property type="entry name" value="MFS general substrate transporter like domains"/>
    <property type="match status" value="1"/>
</dbReference>
<evidence type="ECO:0000313" key="10">
    <source>
        <dbReference type="Proteomes" id="UP000629098"/>
    </source>
</evidence>
<comment type="caution">
    <text evidence="9">The sequence shown here is derived from an EMBL/GenBank/DDBJ whole genome shotgun (WGS) entry which is preliminary data.</text>
</comment>
<accession>A0A8J7C7M1</accession>
<dbReference type="PROSITE" id="PS50850">
    <property type="entry name" value="MFS"/>
    <property type="match status" value="1"/>
</dbReference>
<feature type="transmembrane region" description="Helical" evidence="6">
    <location>
        <begin position="377"/>
        <end position="397"/>
    </location>
</feature>
<evidence type="ECO:0000256" key="1">
    <source>
        <dbReference type="ARBA" id="ARBA00004651"/>
    </source>
</evidence>
<gene>
    <name evidence="9" type="ORF">ICL16_28080</name>
</gene>
<sequence>MNQPTTASQPKSSTNIFRDKNFLIVNFVTLIGILGGTLYNPALPTIQEFFKVTEAEASWISTLFQVPGAIITPIFGILADILGRKQVLIPSLLVFALGAGLSGFSSIFTTHLGGRFLQGIGAASLEPLQLTVIGDLYRGRTLGMAMAVNAGIIGMSGAIFPLVGGILGEFNWRYTFLLGLLAIPLTFVVLVGLRLPRRAPNTEKFQLKSYLQTTWSSINNRHVLGLLFAVMSLFLLQTLCLTYIPFLAANKFRTTDAVNGLLLTSMSIALALFAAQLGRLTEKISEIKLIKLSFILFAVALLLLPLMPNFWLLFIPLFLLGAAQGIALPSSQALLAGLSVQESRAGFMAVNTSIMSWGQTLGPFLGSLAIFAWGIQAVFFASSVIALISFAIFNYALTTKIFDFTAKTLQLPIPNRGEEPTEIPQIPTSFRPTTETTQSFTSFLPATPTIPHAQLLHVETNRLIELPEHFQVINIGKSSAMIVPEVDLTDFPNSGVISRVHAQIRYDGDDYYIQDVNSANGTFINNYPVIPGVWYKLKPGIRIGFGRKDTMTFMFAID</sequence>
<proteinExistence type="predicted"/>
<dbReference type="GO" id="GO:0005886">
    <property type="term" value="C:plasma membrane"/>
    <property type="evidence" value="ECO:0007669"/>
    <property type="project" value="UniProtKB-SubCell"/>
</dbReference>
<evidence type="ECO:0000259" key="7">
    <source>
        <dbReference type="PROSITE" id="PS50006"/>
    </source>
</evidence>
<feature type="transmembrane region" description="Helical" evidence="6">
    <location>
        <begin position="144"/>
        <end position="168"/>
    </location>
</feature>
<dbReference type="Proteomes" id="UP000629098">
    <property type="component" value="Unassembled WGS sequence"/>
</dbReference>
<dbReference type="Gene3D" id="2.60.200.20">
    <property type="match status" value="1"/>
</dbReference>
<dbReference type="InterPro" id="IPR050189">
    <property type="entry name" value="MFS_Efflux_Transporters"/>
</dbReference>
<feature type="domain" description="FHA" evidence="7">
    <location>
        <begin position="473"/>
        <end position="529"/>
    </location>
</feature>
<feature type="transmembrane region" description="Helical" evidence="6">
    <location>
        <begin position="21"/>
        <end position="39"/>
    </location>
</feature>
<feature type="transmembrane region" description="Helical" evidence="6">
    <location>
        <begin position="258"/>
        <end position="277"/>
    </location>
</feature>
<dbReference type="InterPro" id="IPR011701">
    <property type="entry name" value="MFS"/>
</dbReference>
<keyword evidence="10" id="KW-1185">Reference proteome</keyword>
<keyword evidence="2" id="KW-1003">Cell membrane</keyword>
<dbReference type="EMBL" id="JACXAE010000086">
    <property type="protein sequence ID" value="MBD2775814.1"/>
    <property type="molecule type" value="Genomic_DNA"/>
</dbReference>
<dbReference type="SUPFAM" id="SSF49879">
    <property type="entry name" value="SMAD/FHA domain"/>
    <property type="match status" value="1"/>
</dbReference>
<dbReference type="Pfam" id="PF07690">
    <property type="entry name" value="MFS_1"/>
    <property type="match status" value="1"/>
</dbReference>
<dbReference type="PANTHER" id="PTHR43124:SF3">
    <property type="entry name" value="CHLORAMPHENICOL EFFLUX PUMP RV0191"/>
    <property type="match status" value="1"/>
</dbReference>
<comment type="subcellular location">
    <subcellularLocation>
        <location evidence="1">Cell membrane</location>
        <topology evidence="1">Multi-pass membrane protein</topology>
    </subcellularLocation>
</comment>
<dbReference type="CDD" id="cd17474">
    <property type="entry name" value="MFS_YfmO_like"/>
    <property type="match status" value="1"/>
</dbReference>
<evidence type="ECO:0000256" key="4">
    <source>
        <dbReference type="ARBA" id="ARBA00022989"/>
    </source>
</evidence>
<evidence type="ECO:0000259" key="8">
    <source>
        <dbReference type="PROSITE" id="PS50850"/>
    </source>
</evidence>
<dbReference type="SMART" id="SM00240">
    <property type="entry name" value="FHA"/>
    <property type="match status" value="1"/>
</dbReference>
<organism evidence="9 10">
    <name type="scientific">Iningainema tapete BLCC-T55</name>
    <dbReference type="NCBI Taxonomy" id="2748662"/>
    <lineage>
        <taxon>Bacteria</taxon>
        <taxon>Bacillati</taxon>
        <taxon>Cyanobacteriota</taxon>
        <taxon>Cyanophyceae</taxon>
        <taxon>Nostocales</taxon>
        <taxon>Scytonemataceae</taxon>
        <taxon>Iningainema tapete</taxon>
    </lineage>
</organism>
<dbReference type="InterPro" id="IPR036259">
    <property type="entry name" value="MFS_trans_sf"/>
</dbReference>
<name>A0A8J7C7M1_9CYAN</name>
<feature type="transmembrane region" description="Helical" evidence="6">
    <location>
        <begin position="174"/>
        <end position="195"/>
    </location>
</feature>
<keyword evidence="3 6" id="KW-0812">Transmembrane</keyword>